<name>A0A9E5DME6_9EURY</name>
<dbReference type="InterPro" id="IPR021124">
    <property type="entry name" value="CRISPR-assoc_prot_Cas5"/>
</dbReference>
<evidence type="ECO:0000313" key="2">
    <source>
        <dbReference type="EMBL" id="MCZ3365728.1"/>
    </source>
</evidence>
<dbReference type="Proteomes" id="UP001074446">
    <property type="component" value="Unassembled WGS sequence"/>
</dbReference>
<keyword evidence="4" id="KW-1185">Reference proteome</keyword>
<gene>
    <name evidence="3" type="primary">cas5</name>
    <name evidence="3" type="ORF">O3H35_00925</name>
    <name evidence="2" type="ORF">O3H54_07510</name>
</gene>
<evidence type="ECO:0000256" key="1">
    <source>
        <dbReference type="ARBA" id="ARBA00023118"/>
    </source>
</evidence>
<dbReference type="GO" id="GO:0043571">
    <property type="term" value="P:maintenance of CRISPR repeat elements"/>
    <property type="evidence" value="ECO:0007669"/>
    <property type="project" value="InterPro"/>
</dbReference>
<comment type="caution">
    <text evidence="3">The sequence shown here is derived from an EMBL/GenBank/DDBJ whole genome shotgun (WGS) entry which is preliminary data.</text>
</comment>
<dbReference type="Proteomes" id="UP001068021">
    <property type="component" value="Unassembled WGS sequence"/>
</dbReference>
<accession>A0A9E5DME6</accession>
<dbReference type="NCBIfam" id="TIGR02593">
    <property type="entry name" value="CRISPR_cas5"/>
    <property type="match status" value="1"/>
</dbReference>
<dbReference type="EMBL" id="JAPVES010000024">
    <property type="protein sequence ID" value="MCZ3371192.1"/>
    <property type="molecule type" value="Genomic_DNA"/>
</dbReference>
<sequence length="216" mass="24847">MFGFKFRIEVLYFTTFRKSTSTSLISSYTIPPFTTIRGVISNALGLRRDDLRVQEWIKIGIKPQNCINRSTEMAKVLKLKGTGKKYQKTFSSSPMFKEFLVNPVYDIYVAGDQEKIQNIYHALKNPKRPLYIGGSDELVDINTFEPVEIGKATSKETFCVMDGIHENCIIEKIPYKFIQAGRNFSLEYRTVSIPKDENFNGEAEIFNFNGENIFLF</sequence>
<dbReference type="AlphaFoldDB" id="A0A9E5DME6"/>
<organism evidence="3">
    <name type="scientific">Methanobacterium veterum</name>
    <dbReference type="NCBI Taxonomy" id="408577"/>
    <lineage>
        <taxon>Archaea</taxon>
        <taxon>Methanobacteriati</taxon>
        <taxon>Methanobacteriota</taxon>
        <taxon>Methanomada group</taxon>
        <taxon>Methanobacteria</taxon>
        <taxon>Methanobacteriales</taxon>
        <taxon>Methanobacteriaceae</taxon>
        <taxon>Methanobacterium</taxon>
    </lineage>
</organism>
<reference evidence="3" key="1">
    <citation type="submission" date="2022-12" db="EMBL/GenBank/DDBJ databases">
        <title>Reclassification of two methanogenic archaea species isolated from the Kolyma lowland permafrost.</title>
        <authorList>
            <person name="Trubitsyn V.E."/>
            <person name="Rivkina E.M."/>
            <person name="Shcherbakova V.A."/>
        </authorList>
    </citation>
    <scope>NUCLEOTIDE SEQUENCE</scope>
    <source>
        <strain evidence="2">M2</strain>
        <strain evidence="3">MK4</strain>
    </source>
</reference>
<dbReference type="RefSeq" id="WP_048082038.1">
    <property type="nucleotide sequence ID" value="NZ_JAPVER010000020.1"/>
</dbReference>
<evidence type="ECO:0000313" key="4">
    <source>
        <dbReference type="Proteomes" id="UP001068021"/>
    </source>
</evidence>
<evidence type="ECO:0000313" key="3">
    <source>
        <dbReference type="EMBL" id="MCZ3371192.1"/>
    </source>
</evidence>
<keyword evidence="1" id="KW-0051">Antiviral defense</keyword>
<protein>
    <submittedName>
        <fullName evidence="3">CRISPR-associated protein Cas5</fullName>
    </submittedName>
</protein>
<dbReference type="InterPro" id="IPR013422">
    <property type="entry name" value="CRISPR-assoc_prot_Cas5_N"/>
</dbReference>
<dbReference type="EMBL" id="JAPVER010000020">
    <property type="protein sequence ID" value="MCZ3365728.1"/>
    <property type="molecule type" value="Genomic_DNA"/>
</dbReference>
<dbReference type="Pfam" id="PF09704">
    <property type="entry name" value="Cas_Cas5d"/>
    <property type="match status" value="1"/>
</dbReference>
<dbReference type="Gene3D" id="3.30.70.2660">
    <property type="match status" value="1"/>
</dbReference>
<dbReference type="GO" id="GO:0051607">
    <property type="term" value="P:defense response to virus"/>
    <property type="evidence" value="ECO:0007669"/>
    <property type="project" value="UniProtKB-KW"/>
</dbReference>
<proteinExistence type="predicted"/>